<feature type="compositionally biased region" description="Basic residues" evidence="3">
    <location>
        <begin position="125"/>
        <end position="136"/>
    </location>
</feature>
<dbReference type="GO" id="GO:0016973">
    <property type="term" value="P:poly(A)+ mRNA export from nucleus"/>
    <property type="evidence" value="ECO:0007669"/>
    <property type="project" value="TreeGrafter"/>
</dbReference>
<accession>A0A2V2WK88</accession>
<dbReference type="Proteomes" id="UP000246078">
    <property type="component" value="Unassembled WGS sequence"/>
</dbReference>
<evidence type="ECO:0000259" key="4">
    <source>
        <dbReference type="PROSITE" id="PS51319"/>
    </source>
</evidence>
<dbReference type="EMBL" id="PRFC01000083">
    <property type="protein sequence ID" value="PWV09026.1"/>
    <property type="molecule type" value="Genomic_DNA"/>
</dbReference>
<dbReference type="SMR" id="A0A2V2WK88"/>
<feature type="region of interest" description="Disordered" evidence="3">
    <location>
        <begin position="1"/>
        <end position="216"/>
    </location>
</feature>
<feature type="compositionally biased region" description="Basic and acidic residues" evidence="3">
    <location>
        <begin position="96"/>
        <end position="109"/>
    </location>
</feature>
<dbReference type="InterPro" id="IPR035441">
    <property type="entry name" value="TFIIS/LEDGF_dom_sf"/>
</dbReference>
<dbReference type="VEuPathDB" id="TriTrypDB:C3747_83g55"/>
<evidence type="ECO:0000256" key="3">
    <source>
        <dbReference type="SAM" id="MobiDB-lite"/>
    </source>
</evidence>
<feature type="compositionally biased region" description="Acidic residues" evidence="3">
    <location>
        <begin position="51"/>
        <end position="66"/>
    </location>
</feature>
<dbReference type="Gene3D" id="1.20.930.10">
    <property type="entry name" value="Conserved domain common to transcription factors TFIIS, elongin A, CRSP70"/>
    <property type="match status" value="1"/>
</dbReference>
<dbReference type="GO" id="GO:0005634">
    <property type="term" value="C:nucleus"/>
    <property type="evidence" value="ECO:0007669"/>
    <property type="project" value="UniProtKB-SubCell"/>
</dbReference>
<dbReference type="VEuPathDB" id="TriTrypDB:TcCLB.509207.100"/>
<sequence>MSSNSDDQLLLGLPTDNLADAPNTADLHGGGEMEGEEDAYLDLGPTSERESNDDEVGDGGDDEGAEGENQSGGAGGGENDSSVAQLSDKALRRIKSKTEARALGRDLYKRWKKLRRRSNKEERQRHRHHSKTKRKSRREEKKSKDKKRDRKRRRRVDDDDDDDDDDRDSEHHGGERNDDSTEDRYDRVHKKGRRAAATKKKRKRSRGENPIALGDEDLGAAPFADLDEVLQVEEAAAKNSGGQGVKGVHTEPKVKKLTADAQRDVLRKIAAGVVNTMREARLKDEVEMNERRPPLHRVAIRESVISQCRREALRSFLIEEGILQELSTWLYDFTRNELAAFELRSDALDILLSFPIDGELEVGVTRNGDEILDAFTGMTREHLIHTDLGSAVNALRQSKQEVHQNRAKAVRLLERLSRAMAGGVRSGRRGGSDGVRGSQAGEVGLSSTVTWKCKEDPTVAPPFHTVQTGTEAFQSALARPDPLDPFSYLRLPPRRAPKVHVTNLGGNVGVGG</sequence>
<dbReference type="VEuPathDB" id="TriTrypDB:Tc_MARK_46"/>
<dbReference type="AlphaFoldDB" id="A0A2V2WK88"/>
<proteinExistence type="inferred from homology"/>
<dbReference type="VEuPathDB" id="TriTrypDB:ECC02_005766"/>
<dbReference type="VEuPathDB" id="TriTrypDB:TCSYLVIO_001248"/>
<feature type="compositionally biased region" description="Acidic residues" evidence="3">
    <location>
        <begin position="158"/>
        <end position="167"/>
    </location>
</feature>
<comment type="subcellular location">
    <subcellularLocation>
        <location evidence="2">Nucleus</location>
    </subcellularLocation>
</comment>
<keyword evidence="2" id="KW-0539">Nucleus</keyword>
<protein>
    <recommendedName>
        <fullName evidence="4">TFIIS N-terminal domain-containing protein</fullName>
    </recommendedName>
</protein>
<feature type="compositionally biased region" description="Basic residues" evidence="3">
    <location>
        <begin position="144"/>
        <end position="154"/>
    </location>
</feature>
<dbReference type="InterPro" id="IPR017923">
    <property type="entry name" value="TFIIS_N"/>
</dbReference>
<dbReference type="VEuPathDB" id="TriTrypDB:BCY84_17434"/>
<dbReference type="VEuPathDB" id="TriTrypDB:C4B63_76g51"/>
<dbReference type="VEuPathDB" id="TriTrypDB:TcBrA4_0093390"/>
<feature type="domain" description="TFIIS N-terminal" evidence="4">
    <location>
        <begin position="324"/>
        <end position="423"/>
    </location>
</feature>
<dbReference type="VEuPathDB" id="TriTrypDB:TcCL_NonESM00504"/>
<dbReference type="PROSITE" id="PS51319">
    <property type="entry name" value="TFIIS_N"/>
    <property type="match status" value="1"/>
</dbReference>
<comment type="similarity">
    <text evidence="1">Belongs to the IWS1 family.</text>
</comment>
<name>A0A2V2WK88_TRYCR</name>
<dbReference type="PANTHER" id="PTHR46010:SF1">
    <property type="entry name" value="PROTEIN IWS1 HOMOLOG"/>
    <property type="match status" value="1"/>
</dbReference>
<comment type="caution">
    <text evidence="5">The sequence shown here is derived from an EMBL/GenBank/DDBJ whole genome shotgun (WGS) entry which is preliminary data.</text>
</comment>
<dbReference type="InterPro" id="IPR051037">
    <property type="entry name" value="RNAPII_TF_IWS1"/>
</dbReference>
<feature type="compositionally biased region" description="Basic and acidic residues" evidence="3">
    <location>
        <begin position="168"/>
        <end position="186"/>
    </location>
</feature>
<gene>
    <name evidence="5" type="ORF">C3747_83g55</name>
</gene>
<evidence type="ECO:0000313" key="6">
    <source>
        <dbReference type="Proteomes" id="UP000246078"/>
    </source>
</evidence>
<feature type="compositionally biased region" description="Basic residues" evidence="3">
    <location>
        <begin position="187"/>
        <end position="205"/>
    </location>
</feature>
<dbReference type="VEuPathDB" id="TriTrypDB:TcCLB.506857.30"/>
<dbReference type="VEuPathDB" id="TriTrypDB:TcG_05609"/>
<reference evidence="5 6" key="1">
    <citation type="journal article" date="2018" name="Microb. Genom.">
        <title>Expanding an expanded genome: long-read sequencing of Trypanosoma cruzi.</title>
        <authorList>
            <person name="Berna L."/>
            <person name="Rodriguez M."/>
            <person name="Chiribao M.L."/>
            <person name="Parodi-Talice A."/>
            <person name="Pita S."/>
            <person name="Rijo G."/>
            <person name="Alvarez-Valin F."/>
            <person name="Robello C."/>
        </authorList>
    </citation>
    <scope>NUCLEOTIDE SEQUENCE [LARGE SCALE GENOMIC DNA]</scope>
    <source>
        <strain evidence="5 6">TCC</strain>
    </source>
</reference>
<dbReference type="PANTHER" id="PTHR46010">
    <property type="entry name" value="PROTEIN IWS1 HOMOLOG"/>
    <property type="match status" value="1"/>
</dbReference>
<dbReference type="VEuPathDB" id="TriTrypDB:TCDM_02527"/>
<evidence type="ECO:0000256" key="1">
    <source>
        <dbReference type="ARBA" id="ARBA00037992"/>
    </source>
</evidence>
<organism evidence="5 6">
    <name type="scientific">Trypanosoma cruzi</name>
    <dbReference type="NCBI Taxonomy" id="5693"/>
    <lineage>
        <taxon>Eukaryota</taxon>
        <taxon>Discoba</taxon>
        <taxon>Euglenozoa</taxon>
        <taxon>Kinetoplastea</taxon>
        <taxon>Metakinetoplastina</taxon>
        <taxon>Trypanosomatida</taxon>
        <taxon>Trypanosomatidae</taxon>
        <taxon>Trypanosoma</taxon>
        <taxon>Schizotrypanum</taxon>
    </lineage>
</organism>
<evidence type="ECO:0000313" key="5">
    <source>
        <dbReference type="EMBL" id="PWV09026.1"/>
    </source>
</evidence>
<dbReference type="OrthoDB" id="266335at2759"/>
<evidence type="ECO:0000256" key="2">
    <source>
        <dbReference type="PROSITE-ProRule" id="PRU00649"/>
    </source>
</evidence>